<keyword evidence="1" id="KW-0210">Decarboxylase</keyword>
<dbReference type="PANTHER" id="PTHR42818:SF1">
    <property type="entry name" value="SULFOPYRUVATE DECARBOXYLASE"/>
    <property type="match status" value="1"/>
</dbReference>
<dbReference type="CDD" id="cd07035">
    <property type="entry name" value="TPP_PYR_POX_like"/>
    <property type="match status" value="1"/>
</dbReference>
<reference evidence="5" key="3">
    <citation type="submission" date="2022-05" db="EMBL/GenBank/DDBJ databases">
        <authorList>
            <person name="Kunte H.-J."/>
        </authorList>
    </citation>
    <scope>NUCLEOTIDE SEQUENCE</scope>
    <source>
        <strain evidence="5">G5</strain>
    </source>
</reference>
<feature type="domain" description="Thiamine pyrophosphate enzyme N-terminal TPP-binding" evidence="3">
    <location>
        <begin position="14"/>
        <end position="112"/>
    </location>
</feature>
<evidence type="ECO:0000259" key="3">
    <source>
        <dbReference type="Pfam" id="PF02776"/>
    </source>
</evidence>
<dbReference type="KEGG" id="ccam:M5D45_24640"/>
<proteinExistence type="predicted"/>
<gene>
    <name evidence="4" type="ORF">FGG12_13555</name>
    <name evidence="5" type="ORF">M5D45_24640</name>
</gene>
<sequence length="186" mass="20021">MDIQHSRYSVTAASILGEFKRCGITHVVTVPDMLQIALHKLLEDPACGITVIPTTTEDQAIEVASGLYAGGKRAVVLMQNQGLFASINSIRALGLDSKIPLLMLVGQFGREFSNLGDDPRKSKRRMVRILEPLLETLDIPYWRLEGPADVGGVSKAWDAAQARSGPAVAIAGHFVGWSQPSEIASA</sequence>
<dbReference type="RefSeq" id="WP_144198195.1">
    <property type="nucleotide sequence ID" value="NZ_CP043441.1"/>
</dbReference>
<dbReference type="AlphaFoldDB" id="A0AAE9I2D6"/>
<dbReference type="Proteomes" id="UP001056132">
    <property type="component" value="Chromosome 2"/>
</dbReference>
<dbReference type="SUPFAM" id="SSF52518">
    <property type="entry name" value="Thiamin diphosphate-binding fold (THDP-binding)"/>
    <property type="match status" value="1"/>
</dbReference>
<dbReference type="GO" id="GO:0016831">
    <property type="term" value="F:carboxy-lyase activity"/>
    <property type="evidence" value="ECO:0007669"/>
    <property type="project" value="UniProtKB-KW"/>
</dbReference>
<dbReference type="Pfam" id="PF02776">
    <property type="entry name" value="TPP_enzyme_N"/>
    <property type="match status" value="1"/>
</dbReference>
<name>A0AAE9I2D6_9BURK</name>
<dbReference type="GO" id="GO:0030976">
    <property type="term" value="F:thiamine pyrophosphate binding"/>
    <property type="evidence" value="ECO:0007669"/>
    <property type="project" value="InterPro"/>
</dbReference>
<dbReference type="EMBL" id="VCIZ01000007">
    <property type="protein sequence ID" value="TSP12042.1"/>
    <property type="molecule type" value="Genomic_DNA"/>
</dbReference>
<reference evidence="4 6" key="1">
    <citation type="submission" date="2019-05" db="EMBL/GenBank/DDBJ databases">
        <title>Whole genome sequence analysis of Cupriavidus campinensis S14E4C strain.</title>
        <authorList>
            <person name="Abbaszade G."/>
            <person name="Szabo A."/>
            <person name="Toumi M."/>
            <person name="Toth E."/>
        </authorList>
    </citation>
    <scope>NUCLEOTIDE SEQUENCE [LARGE SCALE GENOMIC DNA]</scope>
    <source>
        <strain evidence="4 6">S14E4C</strain>
    </source>
</reference>
<dbReference type="InterPro" id="IPR029061">
    <property type="entry name" value="THDP-binding"/>
</dbReference>
<reference evidence="5" key="2">
    <citation type="journal article" date="2022" name="Microbiol. Resour. Announc.">
        <title>Genome Sequence of Cupriavidus campinensis Strain G5, a Member of a Bacterial Consortium Capable of Polyethylene Degradation.</title>
        <authorList>
            <person name="Schneider B."/>
            <person name="Pfeiffer F."/>
            <person name="Dyall-Smith M."/>
            <person name="Kunte H.J."/>
        </authorList>
    </citation>
    <scope>NUCLEOTIDE SEQUENCE</scope>
    <source>
        <strain evidence="5">G5</strain>
    </source>
</reference>
<keyword evidence="2" id="KW-0456">Lyase</keyword>
<dbReference type="PANTHER" id="PTHR42818">
    <property type="entry name" value="SULFOPYRUVATE DECARBOXYLASE SUBUNIT ALPHA"/>
    <property type="match status" value="1"/>
</dbReference>
<dbReference type="InterPro" id="IPR012001">
    <property type="entry name" value="Thiamin_PyroP_enz_TPP-bd_dom"/>
</dbReference>
<evidence type="ECO:0000313" key="7">
    <source>
        <dbReference type="Proteomes" id="UP001056132"/>
    </source>
</evidence>
<evidence type="ECO:0000256" key="1">
    <source>
        <dbReference type="ARBA" id="ARBA00022793"/>
    </source>
</evidence>
<evidence type="ECO:0000313" key="6">
    <source>
        <dbReference type="Proteomes" id="UP000318943"/>
    </source>
</evidence>
<evidence type="ECO:0000313" key="5">
    <source>
        <dbReference type="EMBL" id="URF06304.1"/>
    </source>
</evidence>
<evidence type="ECO:0000256" key="2">
    <source>
        <dbReference type="ARBA" id="ARBA00023239"/>
    </source>
</evidence>
<protein>
    <submittedName>
        <fullName evidence="5">Thiamine pyrophosphate-binding protein</fullName>
    </submittedName>
</protein>
<keyword evidence="6" id="KW-1185">Reference proteome</keyword>
<organism evidence="5 7">
    <name type="scientific">Cupriavidus campinensis</name>
    <dbReference type="NCBI Taxonomy" id="151783"/>
    <lineage>
        <taxon>Bacteria</taxon>
        <taxon>Pseudomonadati</taxon>
        <taxon>Pseudomonadota</taxon>
        <taxon>Betaproteobacteria</taxon>
        <taxon>Burkholderiales</taxon>
        <taxon>Burkholderiaceae</taxon>
        <taxon>Cupriavidus</taxon>
    </lineage>
</organism>
<dbReference type="InterPro" id="IPR051818">
    <property type="entry name" value="TPP_dependent_decarboxylase"/>
</dbReference>
<dbReference type="Proteomes" id="UP000318943">
    <property type="component" value="Unassembled WGS sequence"/>
</dbReference>
<evidence type="ECO:0000313" key="4">
    <source>
        <dbReference type="EMBL" id="TSP12042.1"/>
    </source>
</evidence>
<dbReference type="Gene3D" id="3.40.50.970">
    <property type="match status" value="1"/>
</dbReference>
<accession>A0AAE9I2D6</accession>
<dbReference type="EMBL" id="CP097331">
    <property type="protein sequence ID" value="URF06304.1"/>
    <property type="molecule type" value="Genomic_DNA"/>
</dbReference>